<proteinExistence type="predicted"/>
<evidence type="ECO:0000313" key="3">
    <source>
        <dbReference type="Proteomes" id="UP001222325"/>
    </source>
</evidence>
<evidence type="ECO:0000256" key="1">
    <source>
        <dbReference type="SAM" id="MobiDB-lite"/>
    </source>
</evidence>
<comment type="caution">
    <text evidence="2">The sequence shown here is derived from an EMBL/GenBank/DDBJ whole genome shotgun (WGS) entry which is preliminary data.</text>
</comment>
<organism evidence="2 3">
    <name type="scientific">Mycena belliarum</name>
    <dbReference type="NCBI Taxonomy" id="1033014"/>
    <lineage>
        <taxon>Eukaryota</taxon>
        <taxon>Fungi</taxon>
        <taxon>Dikarya</taxon>
        <taxon>Basidiomycota</taxon>
        <taxon>Agaricomycotina</taxon>
        <taxon>Agaricomycetes</taxon>
        <taxon>Agaricomycetidae</taxon>
        <taxon>Agaricales</taxon>
        <taxon>Marasmiineae</taxon>
        <taxon>Mycenaceae</taxon>
        <taxon>Mycena</taxon>
    </lineage>
</organism>
<gene>
    <name evidence="2" type="ORF">B0H15DRAFT_152090</name>
</gene>
<protein>
    <submittedName>
        <fullName evidence="2">Uncharacterized protein</fullName>
    </submittedName>
</protein>
<name>A0AAD6TM93_9AGAR</name>
<dbReference type="EMBL" id="JARJCN010000151">
    <property type="protein sequence ID" value="KAJ7067742.1"/>
    <property type="molecule type" value="Genomic_DNA"/>
</dbReference>
<evidence type="ECO:0000313" key="2">
    <source>
        <dbReference type="EMBL" id="KAJ7067742.1"/>
    </source>
</evidence>
<sequence length="201" mass="21370">MKGTKSSPHARSLRDSGMSRRGGGTHGRRGGAAQRRGLHTHRLAASASAATRGECLRPARTRKSADAQEGSSPRRTLRESVAAVVRIYVHVRAAACACPSMAALLPLPPSPMCVSTPVRFAQTVSLGLTACGLPTPPLSPAAPCRAYRLARAFAARGVRGARAPPHHHPWPQVALTPRKCNTAHNFVCTFTYLCPLSADWL</sequence>
<feature type="region of interest" description="Disordered" evidence="1">
    <location>
        <begin position="1"/>
        <end position="76"/>
    </location>
</feature>
<dbReference type="AlphaFoldDB" id="A0AAD6TM93"/>
<keyword evidence="3" id="KW-1185">Reference proteome</keyword>
<reference evidence="2" key="1">
    <citation type="submission" date="2023-03" db="EMBL/GenBank/DDBJ databases">
        <title>Massive genome expansion in bonnet fungi (Mycena s.s.) driven by repeated elements and novel gene families across ecological guilds.</title>
        <authorList>
            <consortium name="Lawrence Berkeley National Laboratory"/>
            <person name="Harder C.B."/>
            <person name="Miyauchi S."/>
            <person name="Viragh M."/>
            <person name="Kuo A."/>
            <person name="Thoen E."/>
            <person name="Andreopoulos B."/>
            <person name="Lu D."/>
            <person name="Skrede I."/>
            <person name="Drula E."/>
            <person name="Henrissat B."/>
            <person name="Morin E."/>
            <person name="Kohler A."/>
            <person name="Barry K."/>
            <person name="LaButti K."/>
            <person name="Morin E."/>
            <person name="Salamov A."/>
            <person name="Lipzen A."/>
            <person name="Mereny Z."/>
            <person name="Hegedus B."/>
            <person name="Baldrian P."/>
            <person name="Stursova M."/>
            <person name="Weitz H."/>
            <person name="Taylor A."/>
            <person name="Grigoriev I.V."/>
            <person name="Nagy L.G."/>
            <person name="Martin F."/>
            <person name="Kauserud H."/>
        </authorList>
    </citation>
    <scope>NUCLEOTIDE SEQUENCE</scope>
    <source>
        <strain evidence="2">CBHHK173m</strain>
    </source>
</reference>
<accession>A0AAD6TM93</accession>
<dbReference type="Proteomes" id="UP001222325">
    <property type="component" value="Unassembled WGS sequence"/>
</dbReference>